<dbReference type="AlphaFoldDB" id="A0A2N8HD50"/>
<dbReference type="SUPFAM" id="SSF53448">
    <property type="entry name" value="Nucleotide-diphospho-sugar transferases"/>
    <property type="match status" value="1"/>
</dbReference>
<protein>
    <submittedName>
        <fullName evidence="4">Glycosyltransferase family 2 protein</fullName>
    </submittedName>
</protein>
<evidence type="ECO:0000313" key="4">
    <source>
        <dbReference type="EMBL" id="PNC17816.1"/>
    </source>
</evidence>
<organism evidence="4 5">
    <name type="scientific">Akkermansia muciniphila</name>
    <dbReference type="NCBI Taxonomy" id="239935"/>
    <lineage>
        <taxon>Bacteria</taxon>
        <taxon>Pseudomonadati</taxon>
        <taxon>Verrucomicrobiota</taxon>
        <taxon>Verrucomicrobiia</taxon>
        <taxon>Verrucomicrobiales</taxon>
        <taxon>Akkermansiaceae</taxon>
        <taxon>Akkermansia</taxon>
    </lineage>
</organism>
<keyword evidence="1" id="KW-0328">Glycosyltransferase</keyword>
<evidence type="ECO:0000259" key="3">
    <source>
        <dbReference type="Pfam" id="PF00535"/>
    </source>
</evidence>
<dbReference type="RefSeq" id="WP_102714581.1">
    <property type="nucleotide sequence ID" value="NZ_PJKA01000012.1"/>
</dbReference>
<feature type="domain" description="Glycosyltransferase 2-like" evidence="3">
    <location>
        <begin position="3"/>
        <end position="121"/>
    </location>
</feature>
<proteinExistence type="predicted"/>
<keyword evidence="2 4" id="KW-0808">Transferase</keyword>
<dbReference type="CDD" id="cd00761">
    <property type="entry name" value="Glyco_tranf_GTA_type"/>
    <property type="match status" value="1"/>
</dbReference>
<dbReference type="GO" id="GO:0016758">
    <property type="term" value="F:hexosyltransferase activity"/>
    <property type="evidence" value="ECO:0007669"/>
    <property type="project" value="UniProtKB-ARBA"/>
</dbReference>
<dbReference type="InterPro" id="IPR001173">
    <property type="entry name" value="Glyco_trans_2-like"/>
</dbReference>
<dbReference type="Gene3D" id="3.90.550.10">
    <property type="entry name" value="Spore Coat Polysaccharide Biosynthesis Protein SpsA, Chain A"/>
    <property type="match status" value="1"/>
</dbReference>
<name>A0A2N8HD50_9BACT</name>
<dbReference type="PANTHER" id="PTHR22916:SF51">
    <property type="entry name" value="GLYCOSYLTRANSFERASE EPSH-RELATED"/>
    <property type="match status" value="1"/>
</dbReference>
<accession>A0A2N8HD50</accession>
<dbReference type="InterPro" id="IPR029044">
    <property type="entry name" value="Nucleotide-diphossugar_trans"/>
</dbReference>
<evidence type="ECO:0000256" key="2">
    <source>
        <dbReference type="ARBA" id="ARBA00022679"/>
    </source>
</evidence>
<reference evidence="4 5" key="1">
    <citation type="journal article" date="2017" name="BMC Genomics">
        <title>Genome sequencing of 39 Akkermansia muciniphila isolates reveals its population structure, genomic and functional diverisity, and global distribution in mammalian gut microbiotas.</title>
        <authorList>
            <person name="Guo X."/>
            <person name="Li S."/>
            <person name="Zhang J."/>
            <person name="Wu F."/>
            <person name="Li X."/>
            <person name="Wu D."/>
            <person name="Zhang M."/>
            <person name="Ou Z."/>
            <person name="Jie Z."/>
            <person name="Yan Q."/>
            <person name="Li P."/>
            <person name="Yi J."/>
            <person name="Peng Y."/>
        </authorList>
    </citation>
    <scope>NUCLEOTIDE SEQUENCE [LARGE SCALE GENOMIC DNA]</scope>
    <source>
        <strain evidence="4 5">GP24</strain>
    </source>
</reference>
<evidence type="ECO:0000313" key="5">
    <source>
        <dbReference type="Proteomes" id="UP000236000"/>
    </source>
</evidence>
<comment type="caution">
    <text evidence="4">The sequence shown here is derived from an EMBL/GenBank/DDBJ whole genome shotgun (WGS) entry which is preliminary data.</text>
</comment>
<dbReference type="Pfam" id="PF00535">
    <property type="entry name" value="Glycos_transf_2"/>
    <property type="match status" value="1"/>
</dbReference>
<dbReference type="Proteomes" id="UP000236000">
    <property type="component" value="Unassembled WGS sequence"/>
</dbReference>
<sequence>MISVIVPVYNAEAYLSRCMESILNQTYRDIRVICVNDGSTDGTGGMLEEFARRDGRVKVICRTNSGLSASRNAGLELAEGEYVMFVDADDWLDGHACADAVEAMERCEADIVFWSYAREYETASSPVRFWPEERVFDGKSMIWLRNRLLGPDGSELARPERLDSYGTAWGKLYRSSLFREGRAAFVDTALIGSAEDVLCNLSLFGAARRAVYIPSTFYHYRKTAAGALTRRYKPDLAAQWEELFRRMARHVQENGASPEAERALRNRMAVSLIFLGLNVCDAPGSAYVKCGMLRTLLKRDWCRAAVKKLPLAPLPPHWKVFFLNAKLGFVPGLYLLLKAIKRILAR</sequence>
<evidence type="ECO:0000256" key="1">
    <source>
        <dbReference type="ARBA" id="ARBA00022676"/>
    </source>
</evidence>
<gene>
    <name evidence="4" type="ORF">CXU22_08750</name>
</gene>
<dbReference type="PANTHER" id="PTHR22916">
    <property type="entry name" value="GLYCOSYLTRANSFERASE"/>
    <property type="match status" value="1"/>
</dbReference>
<dbReference type="EMBL" id="PJKA01000012">
    <property type="protein sequence ID" value="PNC17816.1"/>
    <property type="molecule type" value="Genomic_DNA"/>
</dbReference>
<dbReference type="OrthoDB" id="9810303at2"/>